<name>A0ABR6CLY4_9BACI</name>
<protein>
    <submittedName>
        <fullName evidence="1">Membrane protein</fullName>
    </submittedName>
</protein>
<gene>
    <name evidence="1" type="ORF">HNP81_001339</name>
</gene>
<sequence length="155" mass="18290">MKKWTKDIEINAPIEQVWKFLDGSLENMQEIMPQVVEHKPIKITEEVVGSIYRQSYREGKRVEEYDVETLEYSNEPNKKKLKVGFTLANMFEITAFYELNKINDNKTLLKYTVTNRPLKWIVKLFLLFATEKVVVEFLERVKNVAESQTYKGTFG</sequence>
<dbReference type="CDD" id="cd07812">
    <property type="entry name" value="SRPBCC"/>
    <property type="match status" value="1"/>
</dbReference>
<dbReference type="Pfam" id="PF10604">
    <property type="entry name" value="Polyketide_cyc2"/>
    <property type="match status" value="1"/>
</dbReference>
<accession>A0ABR6CLY4</accession>
<dbReference type="InterPro" id="IPR019587">
    <property type="entry name" value="Polyketide_cyclase/dehydratase"/>
</dbReference>
<comment type="caution">
    <text evidence="1">The sequence shown here is derived from an EMBL/GenBank/DDBJ whole genome shotgun (WGS) entry which is preliminary data.</text>
</comment>
<keyword evidence="2" id="KW-1185">Reference proteome</keyword>
<evidence type="ECO:0000313" key="2">
    <source>
        <dbReference type="Proteomes" id="UP000626697"/>
    </source>
</evidence>
<dbReference type="InterPro" id="IPR023393">
    <property type="entry name" value="START-like_dom_sf"/>
</dbReference>
<organism evidence="1 2">
    <name type="scientific">Peribacillus huizhouensis</name>
    <dbReference type="NCBI Taxonomy" id="1501239"/>
    <lineage>
        <taxon>Bacteria</taxon>
        <taxon>Bacillati</taxon>
        <taxon>Bacillota</taxon>
        <taxon>Bacilli</taxon>
        <taxon>Bacillales</taxon>
        <taxon>Bacillaceae</taxon>
        <taxon>Peribacillus</taxon>
    </lineage>
</organism>
<reference evidence="1 2" key="1">
    <citation type="submission" date="2020-08" db="EMBL/GenBank/DDBJ databases">
        <title>Genomic Encyclopedia of Type Strains, Phase IV (KMG-IV): sequencing the most valuable type-strain genomes for metagenomic binning, comparative biology and taxonomic classification.</title>
        <authorList>
            <person name="Goeker M."/>
        </authorList>
    </citation>
    <scope>NUCLEOTIDE SEQUENCE [LARGE SCALE GENOMIC DNA]</scope>
    <source>
        <strain evidence="1 2">DSM 105481</strain>
    </source>
</reference>
<dbReference type="EMBL" id="JACJHX010000003">
    <property type="protein sequence ID" value="MBA9026054.1"/>
    <property type="molecule type" value="Genomic_DNA"/>
</dbReference>
<dbReference type="Gene3D" id="3.30.530.20">
    <property type="match status" value="1"/>
</dbReference>
<dbReference type="SUPFAM" id="SSF55961">
    <property type="entry name" value="Bet v1-like"/>
    <property type="match status" value="1"/>
</dbReference>
<dbReference type="Proteomes" id="UP000626697">
    <property type="component" value="Unassembled WGS sequence"/>
</dbReference>
<evidence type="ECO:0000313" key="1">
    <source>
        <dbReference type="EMBL" id="MBA9026054.1"/>
    </source>
</evidence>
<proteinExistence type="predicted"/>
<dbReference type="RefSeq" id="WP_182502006.1">
    <property type="nucleotide sequence ID" value="NZ_JACJHX010000003.1"/>
</dbReference>